<dbReference type="Gene3D" id="3.40.50.10490">
    <property type="entry name" value="Glucose-6-phosphate isomerase like protein, domain 1"/>
    <property type="match status" value="2"/>
</dbReference>
<dbReference type="EC" id="5.3.1.9" evidence="4"/>
<dbReference type="UniPathway" id="UPA00138"/>
<dbReference type="SUPFAM" id="SSF53697">
    <property type="entry name" value="SIS domain"/>
    <property type="match status" value="1"/>
</dbReference>
<evidence type="ECO:0000256" key="1">
    <source>
        <dbReference type="ARBA" id="ARBA00022432"/>
    </source>
</evidence>
<dbReference type="STRING" id="1817760.A2151_00865"/>
<evidence type="ECO:0000256" key="2">
    <source>
        <dbReference type="ARBA" id="ARBA00023152"/>
    </source>
</evidence>
<comment type="caution">
    <text evidence="6">The sequence shown here is derived from an EMBL/GenBank/DDBJ whole genome shotgun (WGS) entry which is preliminary data.</text>
</comment>
<dbReference type="InterPro" id="IPR035482">
    <property type="entry name" value="SIS_PGI_2"/>
</dbReference>
<comment type="similarity">
    <text evidence="4 5">Belongs to the GPI family.</text>
</comment>
<reference evidence="6 7" key="1">
    <citation type="journal article" date="2016" name="Nat. Commun.">
        <title>Thousands of microbial genomes shed light on interconnected biogeochemical processes in an aquifer system.</title>
        <authorList>
            <person name="Anantharaman K."/>
            <person name="Brown C.T."/>
            <person name="Hug L.A."/>
            <person name="Sharon I."/>
            <person name="Castelle C.J."/>
            <person name="Probst A.J."/>
            <person name="Thomas B.C."/>
            <person name="Singh A."/>
            <person name="Wilkins M.J."/>
            <person name="Karaoz U."/>
            <person name="Brodie E.L."/>
            <person name="Williams K.H."/>
            <person name="Hubbard S.S."/>
            <person name="Banfield J.F."/>
        </authorList>
    </citation>
    <scope>NUCLEOTIDE SEQUENCE [LARGE SCALE GENOMIC DNA]</scope>
</reference>
<feature type="active site" description="Proton donor" evidence="4">
    <location>
        <position position="308"/>
    </location>
</feature>
<dbReference type="UniPathway" id="UPA00109">
    <property type="reaction ID" value="UER00181"/>
</dbReference>
<dbReference type="GO" id="GO:0048029">
    <property type="term" value="F:monosaccharide binding"/>
    <property type="evidence" value="ECO:0007669"/>
    <property type="project" value="TreeGrafter"/>
</dbReference>
<dbReference type="GO" id="GO:0004347">
    <property type="term" value="F:glucose-6-phosphate isomerase activity"/>
    <property type="evidence" value="ECO:0007669"/>
    <property type="project" value="UniProtKB-UniRule"/>
</dbReference>
<keyword evidence="1 4" id="KW-0312">Gluconeogenesis</keyword>
<comment type="function">
    <text evidence="4">Catalyzes the reversible isomerization of glucose-6-phosphate to fructose-6-phosphate.</text>
</comment>
<dbReference type="CDD" id="cd05016">
    <property type="entry name" value="SIS_PGI_2"/>
    <property type="match status" value="1"/>
</dbReference>
<evidence type="ECO:0000256" key="3">
    <source>
        <dbReference type="ARBA" id="ARBA00023235"/>
    </source>
</evidence>
<dbReference type="InterPro" id="IPR001672">
    <property type="entry name" value="G6P_Isomerase"/>
</dbReference>
<dbReference type="GO" id="GO:0097367">
    <property type="term" value="F:carbohydrate derivative binding"/>
    <property type="evidence" value="ECO:0007669"/>
    <property type="project" value="InterPro"/>
</dbReference>
<dbReference type="InterPro" id="IPR046348">
    <property type="entry name" value="SIS_dom_sf"/>
</dbReference>
<evidence type="ECO:0000256" key="4">
    <source>
        <dbReference type="HAMAP-Rule" id="MF_00473"/>
    </source>
</evidence>
<evidence type="ECO:0000256" key="5">
    <source>
        <dbReference type="RuleBase" id="RU000612"/>
    </source>
</evidence>
<dbReference type="PANTHER" id="PTHR11469">
    <property type="entry name" value="GLUCOSE-6-PHOSPHATE ISOMERASE"/>
    <property type="match status" value="1"/>
</dbReference>
<dbReference type="InterPro" id="IPR035476">
    <property type="entry name" value="SIS_PGI_1"/>
</dbReference>
<evidence type="ECO:0000313" key="6">
    <source>
        <dbReference type="EMBL" id="OGI46802.1"/>
    </source>
</evidence>
<name>A0A1F6TNX9_9PROT</name>
<dbReference type="CDD" id="cd05015">
    <property type="entry name" value="SIS_PGI_1"/>
    <property type="match status" value="1"/>
</dbReference>
<keyword evidence="3 4" id="KW-0413">Isomerase</keyword>
<comment type="subcellular location">
    <subcellularLocation>
        <location evidence="4">Cytoplasm</location>
    </subcellularLocation>
</comment>
<dbReference type="Proteomes" id="UP000178885">
    <property type="component" value="Unassembled WGS sequence"/>
</dbReference>
<comment type="catalytic activity">
    <reaction evidence="4 5">
        <text>alpha-D-glucose 6-phosphate = beta-D-fructose 6-phosphate</text>
        <dbReference type="Rhea" id="RHEA:11816"/>
        <dbReference type="ChEBI" id="CHEBI:57634"/>
        <dbReference type="ChEBI" id="CHEBI:58225"/>
        <dbReference type="EC" id="5.3.1.9"/>
    </reaction>
</comment>
<gene>
    <name evidence="4" type="primary">pgi</name>
    <name evidence="6" type="ORF">A2151_00865</name>
</gene>
<comment type="pathway">
    <text evidence="4 5">Carbohydrate degradation; glycolysis; D-glyceraldehyde 3-phosphate and glycerone phosphate from D-glucose: step 2/4.</text>
</comment>
<comment type="pathway">
    <text evidence="4">Carbohydrate biosynthesis; gluconeogenesis.</text>
</comment>
<dbReference type="GO" id="GO:0006096">
    <property type="term" value="P:glycolytic process"/>
    <property type="evidence" value="ECO:0007669"/>
    <property type="project" value="UniProtKB-UniRule"/>
</dbReference>
<dbReference type="GO" id="GO:0005829">
    <property type="term" value="C:cytosol"/>
    <property type="evidence" value="ECO:0007669"/>
    <property type="project" value="TreeGrafter"/>
</dbReference>
<dbReference type="HAMAP" id="MF_00473">
    <property type="entry name" value="G6P_isomerase"/>
    <property type="match status" value="1"/>
</dbReference>
<dbReference type="PANTHER" id="PTHR11469:SF1">
    <property type="entry name" value="GLUCOSE-6-PHOSPHATE ISOMERASE"/>
    <property type="match status" value="1"/>
</dbReference>
<dbReference type="PROSITE" id="PS51463">
    <property type="entry name" value="P_GLUCOSE_ISOMERASE_3"/>
    <property type="match status" value="1"/>
</dbReference>
<dbReference type="AlphaFoldDB" id="A0A1F6TNX9"/>
<dbReference type="EMBL" id="MFSU01000074">
    <property type="protein sequence ID" value="OGI46802.1"/>
    <property type="molecule type" value="Genomic_DNA"/>
</dbReference>
<dbReference type="GO" id="GO:0006094">
    <property type="term" value="P:gluconeogenesis"/>
    <property type="evidence" value="ECO:0007669"/>
    <property type="project" value="UniProtKB-UniRule"/>
</dbReference>
<dbReference type="Pfam" id="PF00342">
    <property type="entry name" value="PGI"/>
    <property type="match status" value="2"/>
</dbReference>
<evidence type="ECO:0000313" key="7">
    <source>
        <dbReference type="Proteomes" id="UP000178885"/>
    </source>
</evidence>
<organism evidence="6 7">
    <name type="scientific">Candidatus Muproteobacteria bacterium RBG_16_65_34</name>
    <dbReference type="NCBI Taxonomy" id="1817760"/>
    <lineage>
        <taxon>Bacteria</taxon>
        <taxon>Pseudomonadati</taxon>
        <taxon>Pseudomonadota</taxon>
        <taxon>Candidatus Muproteobacteria</taxon>
    </lineage>
</organism>
<proteinExistence type="inferred from homology"/>
<accession>A0A1F6TNX9</accession>
<dbReference type="PRINTS" id="PR00662">
    <property type="entry name" value="G6PISOMERASE"/>
</dbReference>
<dbReference type="GO" id="GO:0051156">
    <property type="term" value="P:glucose 6-phosphate metabolic process"/>
    <property type="evidence" value="ECO:0007669"/>
    <property type="project" value="TreeGrafter"/>
</dbReference>
<feature type="active site" evidence="4">
    <location>
        <position position="448"/>
    </location>
</feature>
<protein>
    <recommendedName>
        <fullName evidence="4">Glucose-6-phosphate isomerase</fullName>
        <shortName evidence="4">GPI</shortName>
        <ecNumber evidence="4">5.3.1.9</ecNumber>
    </recommendedName>
    <alternativeName>
        <fullName evidence="4">Phosphoglucose isomerase</fullName>
        <shortName evidence="4">PGI</shortName>
    </alternativeName>
    <alternativeName>
        <fullName evidence="4">Phosphohexose isomerase</fullName>
        <shortName evidence="4">PHI</shortName>
    </alternativeName>
</protein>
<feature type="active site" evidence="4">
    <location>
        <position position="334"/>
    </location>
</feature>
<keyword evidence="2 4" id="KW-0324">Glycolysis</keyword>
<sequence>MFREKNRHATAAMPHTAVPRDAPLAIDTANMYRPAGADGVDAADLAVLADPLARAHQALTERTRAGLESEYACLTLPAHMPAQLPQIWEAAQTIRRFRDVLVVGIGGSSLGAKALYRALKPVFPRPGDPSLHFIENIDPPYLDALLAHLAPETTAVVAISKSGGTIETVGQYLCLREWLEKHLGKARARQRQWLITDPAQGWMRALAAREDIPTLPVPPKVGGRYSVLTTVGLLPLAVAGIDVAALLRGAADNAARCAAADLEQNPALELAALYYLLDIRRGKRISIMMPYVNPLDLFGDWYCQLWAESLGKRREGAEPAGTLPVRALGTVDQHSQLQLYLESRRDKMFTFLTLRHGERGRAVPLPEADRAAFPYLEHRSLGEVLHAEFLATRDVITRAGHPNLTIGLPALDAHVLGQLIDLYQRVTVYAGLLYGVNPLDQPAVEAGKKLAVQYLSERVGGR</sequence>
<keyword evidence="4" id="KW-0963">Cytoplasm</keyword>